<name>F5Y4V9_RAMTT</name>
<dbReference type="InterPro" id="IPR031982">
    <property type="entry name" value="PilE-like"/>
</dbReference>
<accession>F5Y4V9</accession>
<dbReference type="GO" id="GO:0043683">
    <property type="term" value="P:type IV pilus assembly"/>
    <property type="evidence" value="ECO:0007669"/>
    <property type="project" value="InterPro"/>
</dbReference>
<dbReference type="EMBL" id="CP000245">
    <property type="protein sequence ID" value="AEG92615.1"/>
    <property type="molecule type" value="Genomic_DNA"/>
</dbReference>
<keyword evidence="1" id="KW-1133">Transmembrane helix</keyword>
<dbReference type="STRING" id="365046.Rta_15240"/>
<dbReference type="OrthoDB" id="8592370at2"/>
<protein>
    <submittedName>
        <fullName evidence="2">Type 4 fimbrial biogenesis protein PilE-like protein</fullName>
    </submittedName>
</protein>
<reference evidence="3" key="1">
    <citation type="submission" date="2006-01" db="EMBL/GenBank/DDBJ databases">
        <title>Genome of the cyst-dividing bacterium Ramlibacter tataouinensis.</title>
        <authorList>
            <person name="Barakat M."/>
            <person name="Ortet P."/>
            <person name="De Luca G."/>
            <person name="Jourlin-Castelli C."/>
            <person name="Ansaldi M."/>
            <person name="Py B."/>
            <person name="Fichant G."/>
            <person name="Coutinho P."/>
            <person name="Voulhoux R."/>
            <person name="Bastien O."/>
            <person name="Roy S."/>
            <person name="Marechal E."/>
            <person name="Henrissat B."/>
            <person name="Quentin Y."/>
            <person name="Noirot P."/>
            <person name="Filloux A."/>
            <person name="Mejean V."/>
            <person name="DuBow M."/>
            <person name="Barras F."/>
            <person name="Heulin T."/>
        </authorList>
    </citation>
    <scope>NUCLEOTIDE SEQUENCE [LARGE SCALE GENOMIC DNA]</scope>
    <source>
        <strain evidence="3">ATCC BAA-407 / DSM 14655 / LMG 21543 / TTB310</strain>
    </source>
</reference>
<dbReference type="eggNOG" id="COG4968">
    <property type="taxonomic scope" value="Bacteria"/>
</dbReference>
<evidence type="ECO:0000313" key="2">
    <source>
        <dbReference type="EMBL" id="AEG92615.1"/>
    </source>
</evidence>
<dbReference type="SUPFAM" id="SSF54523">
    <property type="entry name" value="Pili subunits"/>
    <property type="match status" value="1"/>
</dbReference>
<dbReference type="NCBIfam" id="TIGR02532">
    <property type="entry name" value="IV_pilin_GFxxxE"/>
    <property type="match status" value="1"/>
</dbReference>
<gene>
    <name evidence="2" type="ordered locus">Rta_15240</name>
</gene>
<dbReference type="KEGG" id="rta:Rta_15240"/>
<proteinExistence type="predicted"/>
<dbReference type="Pfam" id="PF07963">
    <property type="entry name" value="N_methyl"/>
    <property type="match status" value="1"/>
</dbReference>
<dbReference type="Pfam" id="PF16732">
    <property type="entry name" value="ComP_DUS"/>
    <property type="match status" value="1"/>
</dbReference>
<dbReference type="InterPro" id="IPR012902">
    <property type="entry name" value="N_methyl_site"/>
</dbReference>
<dbReference type="RefSeq" id="WP_013900847.1">
    <property type="nucleotide sequence ID" value="NC_015677.1"/>
</dbReference>
<dbReference type="InterPro" id="IPR045584">
    <property type="entry name" value="Pilin-like"/>
</dbReference>
<evidence type="ECO:0000256" key="1">
    <source>
        <dbReference type="SAM" id="Phobius"/>
    </source>
</evidence>
<dbReference type="Gene3D" id="3.30.700.10">
    <property type="entry name" value="Glycoprotein, Type 4 Pilin"/>
    <property type="match status" value="1"/>
</dbReference>
<keyword evidence="3" id="KW-1185">Reference proteome</keyword>
<sequence length="130" mass="13945">MNKHRSRGFTLIELMITVAIVAILAAVAYPSYTDHVRKGARRAAQAQMLDIANRQQQFLISTRSYVPYSALTASGYALPADLVGKYTPTVTVGTGTVPSYTITFQATGVQAKDGDLGYSSDGVKTPAGKW</sequence>
<keyword evidence="1" id="KW-0812">Transmembrane</keyword>
<dbReference type="Proteomes" id="UP000008385">
    <property type="component" value="Chromosome"/>
</dbReference>
<feature type="transmembrane region" description="Helical" evidence="1">
    <location>
        <begin position="12"/>
        <end position="32"/>
    </location>
</feature>
<dbReference type="HOGENOM" id="CLU_091705_6_1_4"/>
<dbReference type="PROSITE" id="PS00409">
    <property type="entry name" value="PROKAR_NTER_METHYL"/>
    <property type="match status" value="1"/>
</dbReference>
<reference evidence="2 3" key="2">
    <citation type="journal article" date="2011" name="PLoS ONE">
        <title>The Cyst-Dividing Bacterium Ramlibacter tataouinensis TTB310 Genome Reveals a Well-Stocked Toolbox for Adaptation to a Desert Environment.</title>
        <authorList>
            <person name="De Luca G."/>
            <person name="Barakat M."/>
            <person name="Ortet P."/>
            <person name="Fochesato S."/>
            <person name="Jourlin-Castelli C."/>
            <person name="Ansaldi M."/>
            <person name="Py B."/>
            <person name="Fichant G."/>
            <person name="Coutinho P.M."/>
            <person name="Voulhoux R."/>
            <person name="Bastien O."/>
            <person name="Marechal E."/>
            <person name="Henrissat B."/>
            <person name="Quentin Y."/>
            <person name="Noirot P."/>
            <person name="Filloux A."/>
            <person name="Mejean V."/>
            <person name="Dubow M.S."/>
            <person name="Barras F."/>
            <person name="Barbe V."/>
            <person name="Weissenbach J."/>
            <person name="Mihalcescu I."/>
            <person name="Vermeglio A."/>
            <person name="Achouak W."/>
            <person name="Heulin T."/>
        </authorList>
    </citation>
    <scope>NUCLEOTIDE SEQUENCE [LARGE SCALE GENOMIC DNA]</scope>
    <source>
        <strain evidence="3">ATCC BAA-407 / DSM 14655 / LMG 21543 / TTB310</strain>
    </source>
</reference>
<evidence type="ECO:0000313" key="3">
    <source>
        <dbReference type="Proteomes" id="UP000008385"/>
    </source>
</evidence>
<organism evidence="2 3">
    <name type="scientific">Ramlibacter tataouinensis (strain ATCC BAA-407 / DSM 14655 / LMG 21543 / TTB310)</name>
    <dbReference type="NCBI Taxonomy" id="365046"/>
    <lineage>
        <taxon>Bacteria</taxon>
        <taxon>Pseudomonadati</taxon>
        <taxon>Pseudomonadota</taxon>
        <taxon>Betaproteobacteria</taxon>
        <taxon>Burkholderiales</taxon>
        <taxon>Comamonadaceae</taxon>
        <taxon>Ramlibacter</taxon>
    </lineage>
</organism>
<dbReference type="AlphaFoldDB" id="F5Y4V9"/>
<keyword evidence="1" id="KW-0472">Membrane</keyword>
<dbReference type="PATRIC" id="fig|365046.3.peg.1554"/>